<dbReference type="GO" id="GO:0020037">
    <property type="term" value="F:heme binding"/>
    <property type="evidence" value="ECO:0007669"/>
    <property type="project" value="InterPro"/>
</dbReference>
<dbReference type="EMBL" id="JARJLG010000107">
    <property type="protein sequence ID" value="KAJ7744469.1"/>
    <property type="molecule type" value="Genomic_DNA"/>
</dbReference>
<accession>A0AAD7ILY2</accession>
<dbReference type="AlphaFoldDB" id="A0AAD7ILY2"/>
<name>A0AAD7ILY2_9AGAR</name>
<reference evidence="1" key="1">
    <citation type="submission" date="2023-03" db="EMBL/GenBank/DDBJ databases">
        <title>Massive genome expansion in bonnet fungi (Mycena s.s.) driven by repeated elements and novel gene families across ecological guilds.</title>
        <authorList>
            <consortium name="Lawrence Berkeley National Laboratory"/>
            <person name="Harder C.B."/>
            <person name="Miyauchi S."/>
            <person name="Viragh M."/>
            <person name="Kuo A."/>
            <person name="Thoen E."/>
            <person name="Andreopoulos B."/>
            <person name="Lu D."/>
            <person name="Skrede I."/>
            <person name="Drula E."/>
            <person name="Henrissat B."/>
            <person name="Morin E."/>
            <person name="Kohler A."/>
            <person name="Barry K."/>
            <person name="LaButti K."/>
            <person name="Morin E."/>
            <person name="Salamov A."/>
            <person name="Lipzen A."/>
            <person name="Mereny Z."/>
            <person name="Hegedus B."/>
            <person name="Baldrian P."/>
            <person name="Stursova M."/>
            <person name="Weitz H."/>
            <person name="Taylor A."/>
            <person name="Grigoriev I.V."/>
            <person name="Nagy L.G."/>
            <person name="Martin F."/>
            <person name="Kauserud H."/>
        </authorList>
    </citation>
    <scope>NUCLEOTIDE SEQUENCE</scope>
    <source>
        <strain evidence="1">CBHHK188m</strain>
    </source>
</reference>
<protein>
    <recommendedName>
        <fullName evidence="3">Cytochrome P450</fullName>
    </recommendedName>
</protein>
<organism evidence="1 2">
    <name type="scientific">Mycena maculata</name>
    <dbReference type="NCBI Taxonomy" id="230809"/>
    <lineage>
        <taxon>Eukaryota</taxon>
        <taxon>Fungi</taxon>
        <taxon>Dikarya</taxon>
        <taxon>Basidiomycota</taxon>
        <taxon>Agaricomycotina</taxon>
        <taxon>Agaricomycetes</taxon>
        <taxon>Agaricomycetidae</taxon>
        <taxon>Agaricales</taxon>
        <taxon>Marasmiineae</taxon>
        <taxon>Mycenaceae</taxon>
        <taxon>Mycena</taxon>
    </lineage>
</organism>
<dbReference type="InterPro" id="IPR036396">
    <property type="entry name" value="Cyt_P450_sf"/>
</dbReference>
<evidence type="ECO:0000313" key="2">
    <source>
        <dbReference type="Proteomes" id="UP001215280"/>
    </source>
</evidence>
<proteinExistence type="predicted"/>
<dbReference type="SUPFAM" id="SSF48264">
    <property type="entry name" value="Cytochrome P450"/>
    <property type="match status" value="1"/>
</dbReference>
<evidence type="ECO:0008006" key="3">
    <source>
        <dbReference type="Google" id="ProtNLM"/>
    </source>
</evidence>
<dbReference type="GO" id="GO:0005506">
    <property type="term" value="F:iron ion binding"/>
    <property type="evidence" value="ECO:0007669"/>
    <property type="project" value="InterPro"/>
</dbReference>
<dbReference type="Gene3D" id="1.10.630.10">
    <property type="entry name" value="Cytochrome P450"/>
    <property type="match status" value="1"/>
</dbReference>
<dbReference type="GO" id="GO:0004497">
    <property type="term" value="F:monooxygenase activity"/>
    <property type="evidence" value="ECO:0007669"/>
    <property type="project" value="InterPro"/>
</dbReference>
<keyword evidence="2" id="KW-1185">Reference proteome</keyword>
<gene>
    <name evidence="1" type="ORF">DFH07DRAFT_978192</name>
</gene>
<sequence>MVFYQLIVSVAGTLGAYALYGLSKLAWKEFNSPLRNLQGPKSSHFFFGNFKEIWEAANYDKHEQWVKRYGPTLKYHGFFGMTQLYTIDSKAMNHVLTNSHIYPKPDSARYNAGRIGLTTISNSLASEDETELGKAFNAIFHAVTRVNPLRILQTLFLVLRLIPTMMRIGRRLLQDSKNEMAEDGTFEKGRARDLLSLLVRANTSKDIPPDQRLSDEAVLARKLSFASVTTQ</sequence>
<dbReference type="Proteomes" id="UP001215280">
    <property type="component" value="Unassembled WGS sequence"/>
</dbReference>
<comment type="caution">
    <text evidence="1">The sequence shown here is derived from an EMBL/GenBank/DDBJ whole genome shotgun (WGS) entry which is preliminary data.</text>
</comment>
<evidence type="ECO:0000313" key="1">
    <source>
        <dbReference type="EMBL" id="KAJ7744469.1"/>
    </source>
</evidence>
<dbReference type="GO" id="GO:0016705">
    <property type="term" value="F:oxidoreductase activity, acting on paired donors, with incorporation or reduction of molecular oxygen"/>
    <property type="evidence" value="ECO:0007669"/>
    <property type="project" value="InterPro"/>
</dbReference>